<comment type="caution">
    <text evidence="2">The sequence shown here is derived from an EMBL/GenBank/DDBJ whole genome shotgun (WGS) entry which is preliminary data.</text>
</comment>
<feature type="non-terminal residue" evidence="2">
    <location>
        <position position="237"/>
    </location>
</feature>
<feature type="region of interest" description="Disordered" evidence="1">
    <location>
        <begin position="217"/>
        <end position="237"/>
    </location>
</feature>
<dbReference type="AlphaFoldDB" id="X0XF44"/>
<accession>X0XF44</accession>
<reference evidence="2" key="1">
    <citation type="journal article" date="2014" name="Front. Microbiol.">
        <title>High frequency of phylogenetically diverse reductive dehalogenase-homologous genes in deep subseafloor sedimentary metagenomes.</title>
        <authorList>
            <person name="Kawai M."/>
            <person name="Futagami T."/>
            <person name="Toyoda A."/>
            <person name="Takaki Y."/>
            <person name="Nishi S."/>
            <person name="Hori S."/>
            <person name="Arai W."/>
            <person name="Tsubouchi T."/>
            <person name="Morono Y."/>
            <person name="Uchiyama I."/>
            <person name="Ito T."/>
            <person name="Fujiyama A."/>
            <person name="Inagaki F."/>
            <person name="Takami H."/>
        </authorList>
    </citation>
    <scope>NUCLEOTIDE SEQUENCE</scope>
    <source>
        <strain evidence="2">Expedition CK06-06</strain>
    </source>
</reference>
<evidence type="ECO:0000256" key="1">
    <source>
        <dbReference type="SAM" id="MobiDB-lite"/>
    </source>
</evidence>
<sequence length="237" mass="27315">MEETVRPNISEFSYGYALTEELINWHGTQLTAAPLFPSLYQEGQQGGGFDLKLERPGIPLFLQFKLSDCMVRKSAKEIKNGDFSAPCYRMHIRPARHSQQHEMLLDLENRRNEVYYCAPAFHSPEELNDAYLNHLVRDKSLWLRPSVIGPLTDDRDHHVAFQVPGVHRFCSESRILDTKGNFSEFSRQIELSYRQKSKSALSENSLVGLAKSLQSITEKRSDISRDSKRRTDIELQK</sequence>
<gene>
    <name evidence="2" type="ORF">S01H1_61428</name>
</gene>
<name>X0XF44_9ZZZZ</name>
<evidence type="ECO:0000313" key="2">
    <source>
        <dbReference type="EMBL" id="GAG33997.1"/>
    </source>
</evidence>
<protein>
    <submittedName>
        <fullName evidence="2">Uncharacterized protein</fullName>
    </submittedName>
</protein>
<proteinExistence type="predicted"/>
<organism evidence="2">
    <name type="scientific">marine sediment metagenome</name>
    <dbReference type="NCBI Taxonomy" id="412755"/>
    <lineage>
        <taxon>unclassified sequences</taxon>
        <taxon>metagenomes</taxon>
        <taxon>ecological metagenomes</taxon>
    </lineage>
</organism>
<dbReference type="EMBL" id="BARS01040277">
    <property type="protein sequence ID" value="GAG33997.1"/>
    <property type="molecule type" value="Genomic_DNA"/>
</dbReference>